<dbReference type="OrthoDB" id="9789053at2"/>
<dbReference type="RefSeq" id="WP_146199459.1">
    <property type="nucleotide sequence ID" value="NZ_QGDS01000015.1"/>
</dbReference>
<dbReference type="CDD" id="cd04301">
    <property type="entry name" value="NAT_SF"/>
    <property type="match status" value="1"/>
</dbReference>
<dbReference type="AlphaFoldDB" id="A0A315ZQN3"/>
<gene>
    <name evidence="2" type="ORF">SAMN05216529_11514</name>
</gene>
<feature type="domain" description="N-acetyltransferase" evidence="1">
    <location>
        <begin position="3"/>
        <end position="151"/>
    </location>
</feature>
<dbReference type="InterPro" id="IPR000182">
    <property type="entry name" value="GNAT_dom"/>
</dbReference>
<evidence type="ECO:0000313" key="2">
    <source>
        <dbReference type="EMBL" id="SUQ15658.1"/>
    </source>
</evidence>
<dbReference type="Proteomes" id="UP000254051">
    <property type="component" value="Unassembled WGS sequence"/>
</dbReference>
<proteinExistence type="predicted"/>
<dbReference type="Gene3D" id="3.40.630.30">
    <property type="match status" value="1"/>
</dbReference>
<evidence type="ECO:0000313" key="3">
    <source>
        <dbReference type="Proteomes" id="UP000254051"/>
    </source>
</evidence>
<dbReference type="InterPro" id="IPR016181">
    <property type="entry name" value="Acyl_CoA_acyltransferase"/>
</dbReference>
<accession>A0A315ZQN3</accession>
<dbReference type="EMBL" id="UHJJ01000015">
    <property type="protein sequence ID" value="SUQ15658.1"/>
    <property type="molecule type" value="Genomic_DNA"/>
</dbReference>
<protein>
    <submittedName>
        <fullName evidence="2">Predicted N-acetyltransferase YhbS</fullName>
    </submittedName>
</protein>
<dbReference type="GO" id="GO:0016747">
    <property type="term" value="F:acyltransferase activity, transferring groups other than amino-acyl groups"/>
    <property type="evidence" value="ECO:0007669"/>
    <property type="project" value="InterPro"/>
</dbReference>
<evidence type="ECO:0000259" key="1">
    <source>
        <dbReference type="PROSITE" id="PS51186"/>
    </source>
</evidence>
<keyword evidence="2" id="KW-0808">Transferase</keyword>
<organism evidence="2 3">
    <name type="scientific">Faecalicatena contorta</name>
    <dbReference type="NCBI Taxonomy" id="39482"/>
    <lineage>
        <taxon>Bacteria</taxon>
        <taxon>Bacillati</taxon>
        <taxon>Bacillota</taxon>
        <taxon>Clostridia</taxon>
        <taxon>Lachnospirales</taxon>
        <taxon>Lachnospiraceae</taxon>
        <taxon>Faecalicatena</taxon>
    </lineage>
</organism>
<dbReference type="SUPFAM" id="SSF55729">
    <property type="entry name" value="Acyl-CoA N-acyltransferases (Nat)"/>
    <property type="match status" value="1"/>
</dbReference>
<dbReference type="Pfam" id="PF00583">
    <property type="entry name" value="Acetyltransf_1"/>
    <property type="match status" value="1"/>
</dbReference>
<keyword evidence="3" id="KW-1185">Reference proteome</keyword>
<name>A0A315ZQN3_9FIRM</name>
<dbReference type="PROSITE" id="PS51186">
    <property type="entry name" value="GNAT"/>
    <property type="match status" value="1"/>
</dbReference>
<sequence>MRVELLKNYPQYVKEVSAWLTKEFGGSESLNFYSEIVHHSLNENYDLPITFIALEKDELVGTVGLWRSDFLPRQDVFPWCAALVVREDKRKAGIGTALQRYVIQYAKKLNYEKLYLFAEFQGYYEKIGWKKWGTGHEYGGGKITIYSYDLN</sequence>
<reference evidence="3" key="1">
    <citation type="submission" date="2017-07" db="EMBL/GenBank/DDBJ databases">
        <authorList>
            <person name="Varghese N."/>
            <person name="Submissions S."/>
        </authorList>
    </citation>
    <scope>NUCLEOTIDE SEQUENCE [LARGE SCALE GENOMIC DNA]</scope>
    <source>
        <strain evidence="3">NLAE-zl-C134</strain>
    </source>
</reference>